<dbReference type="InterPro" id="IPR052891">
    <property type="entry name" value="DNA-3mA_glycosylase"/>
</dbReference>
<dbReference type="SUPFAM" id="SSF48150">
    <property type="entry name" value="DNA-glycosylase"/>
    <property type="match status" value="1"/>
</dbReference>
<keyword evidence="1" id="KW-0862">Zinc</keyword>
<evidence type="ECO:0008006" key="4">
    <source>
        <dbReference type="Google" id="ProtNLM"/>
    </source>
</evidence>
<dbReference type="GO" id="GO:0008725">
    <property type="term" value="F:DNA-3-methyladenine glycosylase activity"/>
    <property type="evidence" value="ECO:0007669"/>
    <property type="project" value="InterPro"/>
</dbReference>
<evidence type="ECO:0000256" key="1">
    <source>
        <dbReference type="PIRSR" id="PIRSR605019-1"/>
    </source>
</evidence>
<proteinExistence type="predicted"/>
<dbReference type="InterPro" id="IPR005019">
    <property type="entry name" value="Adenine_glyco"/>
</dbReference>
<dbReference type="AlphaFoldDB" id="A0A499UEJ0"/>
<feature type="binding site" evidence="1">
    <location>
        <position position="19"/>
    </location>
    <ligand>
        <name>Zn(2+)</name>
        <dbReference type="ChEBI" id="CHEBI:29105"/>
    </ligand>
</feature>
<dbReference type="Pfam" id="PF03352">
    <property type="entry name" value="Adenine_glyco"/>
    <property type="match status" value="1"/>
</dbReference>
<evidence type="ECO:0000313" key="3">
    <source>
        <dbReference type="Proteomes" id="UP000463951"/>
    </source>
</evidence>
<keyword evidence="1" id="KW-0479">Metal-binding</keyword>
<dbReference type="PANTHER" id="PTHR30037:SF4">
    <property type="entry name" value="DNA-3-METHYLADENINE GLYCOSYLASE I"/>
    <property type="match status" value="1"/>
</dbReference>
<dbReference type="PANTHER" id="PTHR30037">
    <property type="entry name" value="DNA-3-METHYLADENINE GLYCOSYLASE 1"/>
    <property type="match status" value="1"/>
</dbReference>
<dbReference type="Proteomes" id="UP000463951">
    <property type="component" value="Chromosome"/>
</dbReference>
<gene>
    <name evidence="2" type="ORF">SSPO_026130</name>
</gene>
<accession>A0A499UEJ0</accession>
<feature type="binding site" evidence="1">
    <location>
        <position position="6"/>
    </location>
    <ligand>
        <name>Zn(2+)</name>
        <dbReference type="ChEBI" id="CHEBI:29105"/>
    </ligand>
</feature>
<sequence>MTDRRCAWALSSDAMAAYHDTEWGRPAHDDRHLFDMLLLEGVQAGLSWSTVLTKRENYRRALEAAGAAVDVRPSWACRPRRRPHGPECRPGPRGAWPVCAGRGRVQRPWPVAEGSGYDVRLHAGEIHVGEGSRS</sequence>
<dbReference type="Gene3D" id="1.10.340.30">
    <property type="entry name" value="Hypothetical protein, domain 2"/>
    <property type="match status" value="1"/>
</dbReference>
<organism evidence="2 3">
    <name type="scientific">Streptomyces antimycoticus</name>
    <dbReference type="NCBI Taxonomy" id="68175"/>
    <lineage>
        <taxon>Bacteria</taxon>
        <taxon>Bacillati</taxon>
        <taxon>Actinomycetota</taxon>
        <taxon>Actinomycetes</taxon>
        <taxon>Kitasatosporales</taxon>
        <taxon>Streptomycetaceae</taxon>
        <taxon>Streptomyces</taxon>
        <taxon>Streptomyces violaceusniger group</taxon>
    </lineage>
</organism>
<dbReference type="EMBL" id="AP019620">
    <property type="protein sequence ID" value="BBJ39895.1"/>
    <property type="molecule type" value="Genomic_DNA"/>
</dbReference>
<evidence type="ECO:0000313" key="2">
    <source>
        <dbReference type="EMBL" id="BBJ39895.1"/>
    </source>
</evidence>
<name>A0A499UEJ0_9ACTN</name>
<dbReference type="GO" id="GO:0006284">
    <property type="term" value="P:base-excision repair"/>
    <property type="evidence" value="ECO:0007669"/>
    <property type="project" value="InterPro"/>
</dbReference>
<protein>
    <recommendedName>
        <fullName evidence="4">DNA-3-methyladenine glycosylase I</fullName>
    </recommendedName>
</protein>
<dbReference type="GO" id="GO:0046872">
    <property type="term" value="F:metal ion binding"/>
    <property type="evidence" value="ECO:0007669"/>
    <property type="project" value="UniProtKB-KW"/>
</dbReference>
<dbReference type="InterPro" id="IPR011257">
    <property type="entry name" value="DNA_glycosylase"/>
</dbReference>
<reference evidence="2 3" key="1">
    <citation type="journal article" date="2020" name="Int. J. Syst. Evol. Microbiol.">
        <title>Reclassification of Streptomyces castelarensis and Streptomyces sporoclivatus as later heterotypic synonyms of Streptomyces antimycoticus.</title>
        <authorList>
            <person name="Komaki H."/>
            <person name="Tamura T."/>
        </authorList>
    </citation>
    <scope>NUCLEOTIDE SEQUENCE [LARGE SCALE GENOMIC DNA]</scope>
    <source>
        <strain evidence="2 3">NBRC 100767</strain>
    </source>
</reference>